<evidence type="ECO:0000259" key="6">
    <source>
        <dbReference type="PROSITE" id="PS51186"/>
    </source>
</evidence>
<dbReference type="InterPro" id="IPR006464">
    <property type="entry name" value="AcTrfase_RimI/Ard1"/>
</dbReference>
<accession>A0ABR7ID37</accession>
<evidence type="ECO:0000256" key="3">
    <source>
        <dbReference type="ARBA" id="ARBA00022679"/>
    </source>
</evidence>
<gene>
    <name evidence="7" type="primary">rimI</name>
    <name evidence="7" type="ORF">H8Z76_12725</name>
</gene>
<evidence type="ECO:0000256" key="2">
    <source>
        <dbReference type="ARBA" id="ARBA00022490"/>
    </source>
</evidence>
<evidence type="ECO:0000256" key="4">
    <source>
        <dbReference type="ARBA" id="ARBA00023315"/>
    </source>
</evidence>
<dbReference type="PROSITE" id="PS51186">
    <property type="entry name" value="GNAT"/>
    <property type="match status" value="1"/>
</dbReference>
<dbReference type="EC" id="2.3.1.266" evidence="5"/>
<dbReference type="InterPro" id="IPR000182">
    <property type="entry name" value="GNAT_dom"/>
</dbReference>
<keyword evidence="4" id="KW-0012">Acyltransferase</keyword>
<dbReference type="SUPFAM" id="SSF55729">
    <property type="entry name" value="Acyl-CoA N-acyltransferases (Nat)"/>
    <property type="match status" value="1"/>
</dbReference>
<dbReference type="CDD" id="cd04301">
    <property type="entry name" value="NAT_SF"/>
    <property type="match status" value="1"/>
</dbReference>
<keyword evidence="3" id="KW-0808">Transferase</keyword>
<feature type="domain" description="N-acetyltransferase" evidence="6">
    <location>
        <begin position="2"/>
        <end position="145"/>
    </location>
</feature>
<dbReference type="EMBL" id="JACOQH010000011">
    <property type="protein sequence ID" value="MBC5754857.1"/>
    <property type="molecule type" value="Genomic_DNA"/>
</dbReference>
<comment type="caution">
    <text evidence="7">The sequence shown here is derived from an EMBL/GenBank/DDBJ whole genome shotgun (WGS) entry which is preliminary data.</text>
</comment>
<proteinExistence type="inferred from homology"/>
<dbReference type="RefSeq" id="WP_186982726.1">
    <property type="nucleotide sequence ID" value="NZ_JACOQH010000011.1"/>
</dbReference>
<comment type="function">
    <text evidence="5">Acetylates the N-terminal alanine of ribosomal protein bS18.</text>
</comment>
<keyword evidence="8" id="KW-1185">Reference proteome</keyword>
<evidence type="ECO:0000313" key="8">
    <source>
        <dbReference type="Proteomes" id="UP000621540"/>
    </source>
</evidence>
<dbReference type="NCBIfam" id="TIGR01575">
    <property type="entry name" value="rimI"/>
    <property type="match status" value="1"/>
</dbReference>
<comment type="similarity">
    <text evidence="1 5">Belongs to the acetyltransferase family. RimI subfamily.</text>
</comment>
<dbReference type="Pfam" id="PF00583">
    <property type="entry name" value="Acetyltransf_1"/>
    <property type="match status" value="1"/>
</dbReference>
<dbReference type="GO" id="GO:0005840">
    <property type="term" value="C:ribosome"/>
    <property type="evidence" value="ECO:0007669"/>
    <property type="project" value="UniProtKB-KW"/>
</dbReference>
<protein>
    <recommendedName>
        <fullName evidence="5">[Ribosomal protein bS18]-alanine N-acetyltransferase</fullName>
        <ecNumber evidence="5">2.3.1.266</ecNumber>
    </recommendedName>
</protein>
<sequence length="145" mass="16527">MLEITEMTEADLDGVAAIEAEVFSMPWSKKGFADTLGMDNVIFLVAREDGEIKGYCGLYQAADEGEITNVAVAPVHRRQRIADRMLEQLLHLAYERGTRNFVLEVRCSNEAAINLYQKYGFFIQGRRKGFYEQPKEDAYIMTFAK</sequence>
<dbReference type="InterPro" id="IPR050680">
    <property type="entry name" value="YpeA/RimI_acetyltransf"/>
</dbReference>
<evidence type="ECO:0000256" key="1">
    <source>
        <dbReference type="ARBA" id="ARBA00005395"/>
    </source>
</evidence>
<comment type="catalytic activity">
    <reaction evidence="5">
        <text>N-terminal L-alanyl-[ribosomal protein bS18] + acetyl-CoA = N-terminal N(alpha)-acetyl-L-alanyl-[ribosomal protein bS18] + CoA + H(+)</text>
        <dbReference type="Rhea" id="RHEA:43756"/>
        <dbReference type="Rhea" id="RHEA-COMP:10676"/>
        <dbReference type="Rhea" id="RHEA-COMP:10677"/>
        <dbReference type="ChEBI" id="CHEBI:15378"/>
        <dbReference type="ChEBI" id="CHEBI:57287"/>
        <dbReference type="ChEBI" id="CHEBI:57288"/>
        <dbReference type="ChEBI" id="CHEBI:64718"/>
        <dbReference type="ChEBI" id="CHEBI:83683"/>
        <dbReference type="EC" id="2.3.1.266"/>
    </reaction>
</comment>
<reference evidence="7 8" key="1">
    <citation type="submission" date="2020-08" db="EMBL/GenBank/DDBJ databases">
        <title>Genome public.</title>
        <authorList>
            <person name="Liu C."/>
            <person name="Sun Q."/>
        </authorList>
    </citation>
    <scope>NUCLEOTIDE SEQUENCE [LARGE SCALE GENOMIC DNA]</scope>
    <source>
        <strain evidence="7 8">BX0805</strain>
    </source>
</reference>
<evidence type="ECO:0000256" key="5">
    <source>
        <dbReference type="RuleBase" id="RU363094"/>
    </source>
</evidence>
<dbReference type="Proteomes" id="UP000621540">
    <property type="component" value="Unassembled WGS sequence"/>
</dbReference>
<dbReference type="PANTHER" id="PTHR43420:SF44">
    <property type="entry name" value="ACETYLTRANSFERASE YPEA"/>
    <property type="match status" value="1"/>
</dbReference>
<keyword evidence="7" id="KW-0687">Ribonucleoprotein</keyword>
<organism evidence="7 8">
    <name type="scientific">Roseburia yibonii</name>
    <dbReference type="NCBI Taxonomy" id="2763063"/>
    <lineage>
        <taxon>Bacteria</taxon>
        <taxon>Bacillati</taxon>
        <taxon>Bacillota</taxon>
        <taxon>Clostridia</taxon>
        <taxon>Lachnospirales</taxon>
        <taxon>Lachnospiraceae</taxon>
        <taxon>Roseburia</taxon>
    </lineage>
</organism>
<name>A0ABR7ID37_9FIRM</name>
<evidence type="ECO:0000313" key="7">
    <source>
        <dbReference type="EMBL" id="MBC5754857.1"/>
    </source>
</evidence>
<dbReference type="InterPro" id="IPR016181">
    <property type="entry name" value="Acyl_CoA_acyltransferase"/>
</dbReference>
<keyword evidence="7" id="KW-0689">Ribosomal protein</keyword>
<comment type="subcellular location">
    <subcellularLocation>
        <location evidence="5">Cytoplasm</location>
    </subcellularLocation>
</comment>
<keyword evidence="2 5" id="KW-0963">Cytoplasm</keyword>
<dbReference type="PANTHER" id="PTHR43420">
    <property type="entry name" value="ACETYLTRANSFERASE"/>
    <property type="match status" value="1"/>
</dbReference>
<dbReference type="Gene3D" id="3.40.630.30">
    <property type="match status" value="1"/>
</dbReference>